<evidence type="ECO:0000313" key="3">
    <source>
        <dbReference type="Proteomes" id="UP000315750"/>
    </source>
</evidence>
<dbReference type="AlphaFoldDB" id="A0A518AL73"/>
<reference evidence="2 3" key="1">
    <citation type="submission" date="2019-02" db="EMBL/GenBank/DDBJ databases">
        <title>Deep-cultivation of Planctomycetes and their phenomic and genomic characterization uncovers novel biology.</title>
        <authorList>
            <person name="Wiegand S."/>
            <person name="Jogler M."/>
            <person name="Boedeker C."/>
            <person name="Pinto D."/>
            <person name="Vollmers J."/>
            <person name="Rivas-Marin E."/>
            <person name="Kohn T."/>
            <person name="Peeters S.H."/>
            <person name="Heuer A."/>
            <person name="Rast P."/>
            <person name="Oberbeckmann S."/>
            <person name="Bunk B."/>
            <person name="Jeske O."/>
            <person name="Meyerdierks A."/>
            <person name="Storesund J.E."/>
            <person name="Kallscheuer N."/>
            <person name="Luecker S."/>
            <person name="Lage O.M."/>
            <person name="Pohl T."/>
            <person name="Merkel B.J."/>
            <person name="Hornburger P."/>
            <person name="Mueller R.-W."/>
            <person name="Bruemmer F."/>
            <person name="Labrenz M."/>
            <person name="Spormann A.M."/>
            <person name="Op den Camp H."/>
            <person name="Overmann J."/>
            <person name="Amann R."/>
            <person name="Jetten M.S.M."/>
            <person name="Mascher T."/>
            <person name="Medema M.H."/>
            <person name="Devos D.P."/>
            <person name="Kaster A.-K."/>
            <person name="Ovreas L."/>
            <person name="Rohde M."/>
            <person name="Galperin M.Y."/>
            <person name="Jogler C."/>
        </authorList>
    </citation>
    <scope>NUCLEOTIDE SEQUENCE [LARGE SCALE GENOMIC DNA]</scope>
    <source>
        <strain evidence="2 3">Pan181</strain>
    </source>
</reference>
<dbReference type="SUPFAM" id="SSF54106">
    <property type="entry name" value="LysM domain"/>
    <property type="match status" value="1"/>
</dbReference>
<evidence type="ECO:0000313" key="2">
    <source>
        <dbReference type="EMBL" id="QDU55485.1"/>
    </source>
</evidence>
<dbReference type="PROSITE" id="PS51782">
    <property type="entry name" value="LYSM"/>
    <property type="match status" value="1"/>
</dbReference>
<sequence length="409" mass="43001">MSAIRPLATIAALMVLGYILWQQINTPDLQTSTENQLAMEEGVPPVEFDFGAGAGVEPGPPAFESSAPPAFEPAMPIVKDTPPTVAPVAPPQEPEFDFGPVPDSAVAGGITPLSPEDTSAMPELPPLPTPTGSGNTAVVPAPAPENSIDSMALPPIAESSQLPPIESNQAPLDEDLTSMARAEMVPLASGFAKEKPAINDALARGELEQAHLLLTKWYGDRSLPPAEQSEVEELLSQLAGSVIYSTNHSLESPHVVRQGETLETIGQVYGVPWQLLAKINGVSQSAGVQPGQELKVIQGPFSAVVDVERQQLALLVSERYAGRFNVKTEGQAANEGAWVVTQKQMPNGVTTDSKVVILEPEGGSTGTQLVLGPASDTGPRSAGAIRVAPQDQNDLFDILSIGSRVMIRK</sequence>
<dbReference type="Gene3D" id="3.10.350.10">
    <property type="entry name" value="LysM domain"/>
    <property type="match status" value="1"/>
</dbReference>
<dbReference type="KEGG" id="amuc:Pan181_16740"/>
<protein>
    <submittedName>
        <fullName evidence="2">LysM domain protein</fullName>
    </submittedName>
</protein>
<feature type="domain" description="LysM" evidence="1">
    <location>
        <begin position="252"/>
        <end position="296"/>
    </location>
</feature>
<dbReference type="CDD" id="cd00118">
    <property type="entry name" value="LysM"/>
    <property type="match status" value="1"/>
</dbReference>
<organism evidence="2 3">
    <name type="scientific">Aeoliella mucimassa</name>
    <dbReference type="NCBI Taxonomy" id="2527972"/>
    <lineage>
        <taxon>Bacteria</taxon>
        <taxon>Pseudomonadati</taxon>
        <taxon>Planctomycetota</taxon>
        <taxon>Planctomycetia</taxon>
        <taxon>Pirellulales</taxon>
        <taxon>Lacipirellulaceae</taxon>
        <taxon>Aeoliella</taxon>
    </lineage>
</organism>
<dbReference type="EMBL" id="CP036278">
    <property type="protein sequence ID" value="QDU55485.1"/>
    <property type="molecule type" value="Genomic_DNA"/>
</dbReference>
<dbReference type="SMART" id="SM00257">
    <property type="entry name" value="LysM"/>
    <property type="match status" value="1"/>
</dbReference>
<proteinExistence type="predicted"/>
<dbReference type="RefSeq" id="WP_197529031.1">
    <property type="nucleotide sequence ID" value="NZ_CP036278.1"/>
</dbReference>
<dbReference type="Pfam" id="PF01476">
    <property type="entry name" value="LysM"/>
    <property type="match status" value="1"/>
</dbReference>
<accession>A0A518AL73</accession>
<evidence type="ECO:0000259" key="1">
    <source>
        <dbReference type="PROSITE" id="PS51782"/>
    </source>
</evidence>
<dbReference type="InterPro" id="IPR018392">
    <property type="entry name" value="LysM"/>
</dbReference>
<dbReference type="InterPro" id="IPR036779">
    <property type="entry name" value="LysM_dom_sf"/>
</dbReference>
<keyword evidence="3" id="KW-1185">Reference proteome</keyword>
<name>A0A518AL73_9BACT</name>
<gene>
    <name evidence="2" type="ORF">Pan181_16740</name>
</gene>
<dbReference type="Proteomes" id="UP000315750">
    <property type="component" value="Chromosome"/>
</dbReference>